<accession>A0A938Y2V1</accession>
<evidence type="ECO:0000313" key="1">
    <source>
        <dbReference type="EMBL" id="MBM7592271.1"/>
    </source>
</evidence>
<sequence>MKAYHVHDKENSGEEACHEIVFAESPAQAKYKSEAYSNGVPWTDIAAVRKPQFDQYAETGIIPRSAYIADGWYFECDQCGSFSATNEVNGQVICEFCLEDQSA</sequence>
<dbReference type="Proteomes" id="UP000717624">
    <property type="component" value="Unassembled WGS sequence"/>
</dbReference>
<name>A0A938Y2V1_9BACL</name>
<comment type="caution">
    <text evidence="1">The sequence shown here is derived from an EMBL/GenBank/DDBJ whole genome shotgun (WGS) entry which is preliminary data.</text>
</comment>
<dbReference type="EMBL" id="JAFBEB010000022">
    <property type="protein sequence ID" value="MBM7592271.1"/>
    <property type="molecule type" value="Genomic_DNA"/>
</dbReference>
<dbReference type="RefSeq" id="WP_204520082.1">
    <property type="nucleotide sequence ID" value="NZ_JAFBEB010000022.1"/>
</dbReference>
<gene>
    <name evidence="1" type="ORF">JOD01_003933</name>
</gene>
<reference evidence="1" key="1">
    <citation type="submission" date="2021-01" db="EMBL/GenBank/DDBJ databases">
        <title>Genomic Encyclopedia of Type Strains, Phase IV (KMG-IV): sequencing the most valuable type-strain genomes for metagenomic binning, comparative biology and taxonomic classification.</title>
        <authorList>
            <person name="Goeker M."/>
        </authorList>
    </citation>
    <scope>NUCLEOTIDE SEQUENCE</scope>
    <source>
        <strain evidence="1">DSM 25523</strain>
    </source>
</reference>
<organism evidence="1 2">
    <name type="scientific">Brevibacillus fulvus</name>
    <dbReference type="NCBI Taxonomy" id="1125967"/>
    <lineage>
        <taxon>Bacteria</taxon>
        <taxon>Bacillati</taxon>
        <taxon>Bacillota</taxon>
        <taxon>Bacilli</taxon>
        <taxon>Bacillales</taxon>
        <taxon>Paenibacillaceae</taxon>
        <taxon>Brevibacillus</taxon>
    </lineage>
</organism>
<protein>
    <submittedName>
        <fullName evidence="1">Uncharacterized protein</fullName>
    </submittedName>
</protein>
<evidence type="ECO:0000313" key="2">
    <source>
        <dbReference type="Proteomes" id="UP000717624"/>
    </source>
</evidence>
<proteinExistence type="predicted"/>
<dbReference type="AlphaFoldDB" id="A0A938Y2V1"/>
<keyword evidence="2" id="KW-1185">Reference proteome</keyword>